<dbReference type="GO" id="GO:0006310">
    <property type="term" value="P:DNA recombination"/>
    <property type="evidence" value="ECO:0007669"/>
    <property type="project" value="UniProtKB-KW"/>
</dbReference>
<dbReference type="SUPFAM" id="SSF56349">
    <property type="entry name" value="DNA breaking-rejoining enzymes"/>
    <property type="match status" value="1"/>
</dbReference>
<dbReference type="InterPro" id="IPR044068">
    <property type="entry name" value="CB"/>
</dbReference>
<evidence type="ECO:0000256" key="5">
    <source>
        <dbReference type="ARBA" id="ARBA00022908"/>
    </source>
</evidence>
<dbReference type="InterPro" id="IPR050090">
    <property type="entry name" value="Tyrosine_recombinase_XerCD"/>
</dbReference>
<name>A0A6J5F6I4_9BURK</name>
<keyword evidence="7" id="KW-0233">DNA recombination</keyword>
<keyword evidence="13" id="KW-1185">Reference proteome</keyword>
<keyword evidence="8" id="KW-0131">Cell cycle</keyword>
<evidence type="ECO:0000313" key="12">
    <source>
        <dbReference type="EMBL" id="CAB3774480.1"/>
    </source>
</evidence>
<dbReference type="EMBL" id="CADIKH010000122">
    <property type="protein sequence ID" value="CAB3774480.1"/>
    <property type="molecule type" value="Genomic_DNA"/>
</dbReference>
<dbReference type="GO" id="GO:0015074">
    <property type="term" value="P:DNA integration"/>
    <property type="evidence" value="ECO:0007669"/>
    <property type="project" value="UniProtKB-KW"/>
</dbReference>
<keyword evidence="2" id="KW-0963">Cytoplasm</keyword>
<evidence type="ECO:0000256" key="8">
    <source>
        <dbReference type="ARBA" id="ARBA00023306"/>
    </source>
</evidence>
<feature type="domain" description="Tyr recombinase" evidence="10">
    <location>
        <begin position="171"/>
        <end position="387"/>
    </location>
</feature>
<keyword evidence="6 9" id="KW-0238">DNA-binding</keyword>
<feature type="domain" description="Core-binding (CB)" evidence="11">
    <location>
        <begin position="40"/>
        <end position="148"/>
    </location>
</feature>
<evidence type="ECO:0000256" key="1">
    <source>
        <dbReference type="ARBA" id="ARBA00004496"/>
    </source>
</evidence>
<organism evidence="12 13">
    <name type="scientific">Paraburkholderia humisilvae</name>
    <dbReference type="NCBI Taxonomy" id="627669"/>
    <lineage>
        <taxon>Bacteria</taxon>
        <taxon>Pseudomonadati</taxon>
        <taxon>Pseudomonadota</taxon>
        <taxon>Betaproteobacteria</taxon>
        <taxon>Burkholderiales</taxon>
        <taxon>Burkholderiaceae</taxon>
        <taxon>Paraburkholderia</taxon>
    </lineage>
</organism>
<dbReference type="InterPro" id="IPR010998">
    <property type="entry name" value="Integrase_recombinase_N"/>
</dbReference>
<evidence type="ECO:0000256" key="9">
    <source>
        <dbReference type="PROSITE-ProRule" id="PRU01248"/>
    </source>
</evidence>
<keyword evidence="5" id="KW-0229">DNA integration</keyword>
<evidence type="ECO:0000259" key="10">
    <source>
        <dbReference type="PROSITE" id="PS51898"/>
    </source>
</evidence>
<comment type="subcellular location">
    <subcellularLocation>
        <location evidence="1">Cytoplasm</location>
    </subcellularLocation>
</comment>
<evidence type="ECO:0000256" key="3">
    <source>
        <dbReference type="ARBA" id="ARBA00022618"/>
    </source>
</evidence>
<dbReference type="Gene3D" id="1.10.150.130">
    <property type="match status" value="1"/>
</dbReference>
<dbReference type="Gene3D" id="1.10.443.10">
    <property type="entry name" value="Intergrase catalytic core"/>
    <property type="match status" value="1"/>
</dbReference>
<keyword evidence="3" id="KW-0132">Cell division</keyword>
<dbReference type="PANTHER" id="PTHR30349:SF77">
    <property type="entry name" value="TYROSINE RECOMBINASE XERC"/>
    <property type="match status" value="1"/>
</dbReference>
<dbReference type="InterPro" id="IPR011010">
    <property type="entry name" value="DNA_brk_join_enz"/>
</dbReference>
<dbReference type="InterPro" id="IPR002104">
    <property type="entry name" value="Integrase_catalytic"/>
</dbReference>
<dbReference type="Pfam" id="PF00589">
    <property type="entry name" value="Phage_integrase"/>
    <property type="match status" value="1"/>
</dbReference>
<sequence>MSKALITSVAPVETLVVPSQLDGRDGWNRADRAHKQISASNDLDAVRAWLANFADKKTTFASYRKEGERLLLWALIDARKPLSSLTHEDLLRYRAFLLDPQPAAQWVSATGSKFARADPRWRPFNGALSAASQRQAMVILNTMFTWLVSAGYLRGNPIALLRSGSRQTKHRVTRYLSAALWEDVKAFVARLPTQTPRQKTVSARSRWLLTLFYLQGLRISEVATGRMGQFFRRLDASGNEQWWLETLGKGDKERLVPVSAELMSELSRYRLANGMPALPQPGERTPLLIPLSGPKQPLTRSAVHDAIKQVFRGAAAWLRSRGPEHSDRAAEIERASAHWLRHTAGSRMADSGVDLRAIRDNLGHVSLNTTSIYLHAEDDERHRQTVGRHRVDWETVQADPKTTEGEQGG</sequence>
<protein>
    <submittedName>
        <fullName evidence="12">Tyrosine recombinase XerC</fullName>
    </submittedName>
</protein>
<dbReference type="PROSITE" id="PS51898">
    <property type="entry name" value="TYR_RECOMBINASE"/>
    <property type="match status" value="1"/>
</dbReference>
<proteinExistence type="predicted"/>
<evidence type="ECO:0000256" key="4">
    <source>
        <dbReference type="ARBA" id="ARBA00022829"/>
    </source>
</evidence>
<keyword evidence="4" id="KW-0159">Chromosome partition</keyword>
<accession>A0A6J5F6I4</accession>
<reference evidence="12 13" key="1">
    <citation type="submission" date="2020-04" db="EMBL/GenBank/DDBJ databases">
        <authorList>
            <person name="De Canck E."/>
        </authorList>
    </citation>
    <scope>NUCLEOTIDE SEQUENCE [LARGE SCALE GENOMIC DNA]</scope>
    <source>
        <strain evidence="12 13">LMG 29542</strain>
    </source>
</reference>
<gene>
    <name evidence="12" type="primary">xerC_14</name>
    <name evidence="12" type="ORF">LMG29542_07857</name>
</gene>
<dbReference type="GO" id="GO:0003677">
    <property type="term" value="F:DNA binding"/>
    <property type="evidence" value="ECO:0007669"/>
    <property type="project" value="UniProtKB-UniRule"/>
</dbReference>
<dbReference type="GO" id="GO:0007059">
    <property type="term" value="P:chromosome segregation"/>
    <property type="evidence" value="ECO:0007669"/>
    <property type="project" value="UniProtKB-KW"/>
</dbReference>
<dbReference type="Proteomes" id="UP000494363">
    <property type="component" value="Unassembled WGS sequence"/>
</dbReference>
<dbReference type="GO" id="GO:0005737">
    <property type="term" value="C:cytoplasm"/>
    <property type="evidence" value="ECO:0007669"/>
    <property type="project" value="UniProtKB-SubCell"/>
</dbReference>
<dbReference type="InterPro" id="IPR013762">
    <property type="entry name" value="Integrase-like_cat_sf"/>
</dbReference>
<evidence type="ECO:0000256" key="2">
    <source>
        <dbReference type="ARBA" id="ARBA00022490"/>
    </source>
</evidence>
<dbReference type="RefSeq" id="WP_175233054.1">
    <property type="nucleotide sequence ID" value="NZ_CADIKH010000122.1"/>
</dbReference>
<dbReference type="PANTHER" id="PTHR30349">
    <property type="entry name" value="PHAGE INTEGRASE-RELATED"/>
    <property type="match status" value="1"/>
</dbReference>
<evidence type="ECO:0000256" key="6">
    <source>
        <dbReference type="ARBA" id="ARBA00023125"/>
    </source>
</evidence>
<evidence type="ECO:0000259" key="11">
    <source>
        <dbReference type="PROSITE" id="PS51900"/>
    </source>
</evidence>
<evidence type="ECO:0000313" key="13">
    <source>
        <dbReference type="Proteomes" id="UP000494363"/>
    </source>
</evidence>
<dbReference type="AlphaFoldDB" id="A0A6J5F6I4"/>
<dbReference type="GO" id="GO:0051301">
    <property type="term" value="P:cell division"/>
    <property type="evidence" value="ECO:0007669"/>
    <property type="project" value="UniProtKB-KW"/>
</dbReference>
<evidence type="ECO:0000256" key="7">
    <source>
        <dbReference type="ARBA" id="ARBA00023172"/>
    </source>
</evidence>
<dbReference type="PROSITE" id="PS51900">
    <property type="entry name" value="CB"/>
    <property type="match status" value="1"/>
</dbReference>